<organism evidence="1 2">
    <name type="scientific">Prorocentrum cordatum</name>
    <dbReference type="NCBI Taxonomy" id="2364126"/>
    <lineage>
        <taxon>Eukaryota</taxon>
        <taxon>Sar</taxon>
        <taxon>Alveolata</taxon>
        <taxon>Dinophyceae</taxon>
        <taxon>Prorocentrales</taxon>
        <taxon>Prorocentraceae</taxon>
        <taxon>Prorocentrum</taxon>
    </lineage>
</organism>
<comment type="caution">
    <text evidence="1">The sequence shown here is derived from an EMBL/GenBank/DDBJ whole genome shotgun (WGS) entry which is preliminary data.</text>
</comment>
<accession>A0ABN9T791</accession>
<gene>
    <name evidence="1" type="ORF">PCOR1329_LOCUS36099</name>
</gene>
<evidence type="ECO:0000313" key="2">
    <source>
        <dbReference type="Proteomes" id="UP001189429"/>
    </source>
</evidence>
<keyword evidence="2" id="KW-1185">Reference proteome</keyword>
<name>A0ABN9T791_9DINO</name>
<dbReference type="Proteomes" id="UP001189429">
    <property type="component" value="Unassembled WGS sequence"/>
</dbReference>
<reference evidence="1" key="1">
    <citation type="submission" date="2023-10" db="EMBL/GenBank/DDBJ databases">
        <authorList>
            <person name="Chen Y."/>
            <person name="Shah S."/>
            <person name="Dougan E. K."/>
            <person name="Thang M."/>
            <person name="Chan C."/>
        </authorList>
    </citation>
    <scope>NUCLEOTIDE SEQUENCE [LARGE SCALE GENOMIC DNA]</scope>
</reference>
<proteinExistence type="predicted"/>
<protein>
    <submittedName>
        <fullName evidence="1">Uncharacterized protein</fullName>
    </submittedName>
</protein>
<feature type="non-terminal residue" evidence="1">
    <location>
        <position position="1"/>
    </location>
</feature>
<evidence type="ECO:0000313" key="1">
    <source>
        <dbReference type="EMBL" id="CAK0840739.1"/>
    </source>
</evidence>
<dbReference type="EMBL" id="CAUYUJ010014396">
    <property type="protein sequence ID" value="CAK0840739.1"/>
    <property type="molecule type" value="Genomic_DNA"/>
</dbReference>
<sequence>VVKSGTRGLWRQLREVRTDIEQGLPRATDRDASWAPHLLPTRGGAAGPGQAEDWTVGGRKVLEFVKGLADYTCASEAGGLGSCRLILSDDVRRHPRMPRCF</sequence>